<feature type="transmembrane region" description="Helical" evidence="8">
    <location>
        <begin position="357"/>
        <end position="383"/>
    </location>
</feature>
<reference evidence="10" key="1">
    <citation type="submission" date="2022-01" db="EMBL/GenBank/DDBJ databases">
        <authorList>
            <person name="King R."/>
        </authorList>
    </citation>
    <scope>NUCLEOTIDE SEQUENCE</scope>
</reference>
<feature type="transmembrane region" description="Helical" evidence="8">
    <location>
        <begin position="421"/>
        <end position="442"/>
    </location>
</feature>
<feature type="transmembrane region" description="Helical" evidence="8">
    <location>
        <begin position="23"/>
        <end position="44"/>
    </location>
</feature>
<evidence type="ECO:0000256" key="7">
    <source>
        <dbReference type="ARBA" id="ARBA00023136"/>
    </source>
</evidence>
<feature type="transmembrane region" description="Helical" evidence="8">
    <location>
        <begin position="152"/>
        <end position="171"/>
    </location>
</feature>
<dbReference type="InterPro" id="IPR036259">
    <property type="entry name" value="MFS_trans_sf"/>
</dbReference>
<evidence type="ECO:0000256" key="2">
    <source>
        <dbReference type="ARBA" id="ARBA00022448"/>
    </source>
</evidence>
<dbReference type="PROSITE" id="PS50850">
    <property type="entry name" value="MFS"/>
    <property type="match status" value="1"/>
</dbReference>
<dbReference type="OrthoDB" id="6133115at2759"/>
<accession>A0A9P0DIU5</accession>
<feature type="domain" description="Major facilitator superfamily (MFS) profile" evidence="9">
    <location>
        <begin position="21"/>
        <end position="449"/>
    </location>
</feature>
<dbReference type="PROSITE" id="PS00216">
    <property type="entry name" value="SUGAR_TRANSPORT_1"/>
    <property type="match status" value="1"/>
</dbReference>
<dbReference type="GO" id="GO:0022857">
    <property type="term" value="F:transmembrane transporter activity"/>
    <property type="evidence" value="ECO:0007669"/>
    <property type="project" value="InterPro"/>
</dbReference>
<keyword evidence="7 8" id="KW-0472">Membrane</keyword>
<dbReference type="InterPro" id="IPR020846">
    <property type="entry name" value="MFS_dom"/>
</dbReference>
<feature type="transmembrane region" description="Helical" evidence="8">
    <location>
        <begin position="261"/>
        <end position="283"/>
    </location>
</feature>
<dbReference type="Pfam" id="PF00083">
    <property type="entry name" value="Sugar_tr"/>
    <property type="match status" value="1"/>
</dbReference>
<evidence type="ECO:0000313" key="10">
    <source>
        <dbReference type="EMBL" id="CAH1118549.1"/>
    </source>
</evidence>
<dbReference type="GO" id="GO:0005886">
    <property type="term" value="C:plasma membrane"/>
    <property type="evidence" value="ECO:0007669"/>
    <property type="project" value="UniProtKB-SubCell"/>
</dbReference>
<sequence length="478" mass="52904">MTFSCKPLEFLWNKDDGSLTTEYFAALSASIHMFSAGITYAWIIPSLPRLLTDEYPFEITRDEASYVAIVSSLGFIAGCVSSSYLIDVIGRKKTILLMTVPQVLSFLMIYLSFYSKVLLYLGRISGGIGEGSAMSVVCLYAAEIASPSHRGVIVNLTTISNVIACLFMNVLGSLVDIYTASLACLVFPILQWLTFTPMPESPYYLLIKGNVEDATRSLRSLRRKLDVDVELETMKADVDRQMSEKGGYKDLFGVPANRRALLLMTCFRFFHLFSGMVAIAAYAQVLFESLRIPPAIGTSLIMFVNMLMFMSANFFIDRYGRKRLLIASSAVIASFLLAIGIFFLVREVTSIDLNNYSWLLFTMVTIYYIFLSVGVSPVVGVFASELFSASVKGQGATLGGLVYAICTMVSIKFYQFTSDHLGRAVPFFTFAIVTIGAVIFYIRTVPETKGKTLESIQEELKCSSGETSAEITKTDYVV</sequence>
<dbReference type="EMBL" id="OU896717">
    <property type="protein sequence ID" value="CAH1118549.1"/>
    <property type="molecule type" value="Genomic_DNA"/>
</dbReference>
<keyword evidence="2" id="KW-0813">Transport</keyword>
<evidence type="ECO:0000256" key="4">
    <source>
        <dbReference type="ARBA" id="ARBA00022597"/>
    </source>
</evidence>
<keyword evidence="6 8" id="KW-1133">Transmembrane helix</keyword>
<comment type="subcellular location">
    <subcellularLocation>
        <location evidence="1">Cell membrane</location>
        <topology evidence="1">Multi-pass membrane protein</topology>
    </subcellularLocation>
</comment>
<protein>
    <recommendedName>
        <fullName evidence="9">Major facilitator superfamily (MFS) profile domain-containing protein</fullName>
    </recommendedName>
</protein>
<dbReference type="FunFam" id="1.20.1250.20:FF:000218">
    <property type="entry name" value="facilitated trehalose transporter Tret1"/>
    <property type="match status" value="1"/>
</dbReference>
<evidence type="ECO:0000256" key="8">
    <source>
        <dbReference type="SAM" id="Phobius"/>
    </source>
</evidence>
<keyword evidence="3" id="KW-1003">Cell membrane</keyword>
<organism evidence="10 11">
    <name type="scientific">Phaedon cochleariae</name>
    <name type="common">Mustard beetle</name>
    <dbReference type="NCBI Taxonomy" id="80249"/>
    <lineage>
        <taxon>Eukaryota</taxon>
        <taxon>Metazoa</taxon>
        <taxon>Ecdysozoa</taxon>
        <taxon>Arthropoda</taxon>
        <taxon>Hexapoda</taxon>
        <taxon>Insecta</taxon>
        <taxon>Pterygota</taxon>
        <taxon>Neoptera</taxon>
        <taxon>Endopterygota</taxon>
        <taxon>Coleoptera</taxon>
        <taxon>Polyphaga</taxon>
        <taxon>Cucujiformia</taxon>
        <taxon>Chrysomeloidea</taxon>
        <taxon>Chrysomelidae</taxon>
        <taxon>Chrysomelinae</taxon>
        <taxon>Chrysomelini</taxon>
        <taxon>Phaedon</taxon>
    </lineage>
</organism>
<feature type="transmembrane region" description="Helical" evidence="8">
    <location>
        <begin position="95"/>
        <end position="114"/>
    </location>
</feature>
<dbReference type="InterPro" id="IPR005829">
    <property type="entry name" value="Sugar_transporter_CS"/>
</dbReference>
<dbReference type="InterPro" id="IPR050549">
    <property type="entry name" value="MFS_Trehalose_Transporter"/>
</dbReference>
<proteinExistence type="predicted"/>
<keyword evidence="5 8" id="KW-0812">Transmembrane</keyword>
<feature type="transmembrane region" description="Helical" evidence="8">
    <location>
        <begin position="64"/>
        <end position="86"/>
    </location>
</feature>
<gene>
    <name evidence="10" type="ORF">PHAECO_LOCUS2431</name>
</gene>
<evidence type="ECO:0000256" key="1">
    <source>
        <dbReference type="ARBA" id="ARBA00004651"/>
    </source>
</evidence>
<evidence type="ECO:0000259" key="9">
    <source>
        <dbReference type="PROSITE" id="PS50850"/>
    </source>
</evidence>
<dbReference type="Proteomes" id="UP001153737">
    <property type="component" value="Chromosome 11"/>
</dbReference>
<keyword evidence="11" id="KW-1185">Reference proteome</keyword>
<name>A0A9P0DIU5_PHACE</name>
<feature type="transmembrane region" description="Helical" evidence="8">
    <location>
        <begin position="395"/>
        <end position="415"/>
    </location>
</feature>
<feature type="transmembrane region" description="Helical" evidence="8">
    <location>
        <begin position="295"/>
        <end position="316"/>
    </location>
</feature>
<dbReference type="AlphaFoldDB" id="A0A9P0DIU5"/>
<evidence type="ECO:0000256" key="3">
    <source>
        <dbReference type="ARBA" id="ARBA00022475"/>
    </source>
</evidence>
<dbReference type="PANTHER" id="PTHR48021:SF46">
    <property type="entry name" value="MAJOR FACILITATOR SUPERFAMILY (MFS) PROFILE DOMAIN-CONTAINING PROTEIN"/>
    <property type="match status" value="1"/>
</dbReference>
<evidence type="ECO:0000313" key="11">
    <source>
        <dbReference type="Proteomes" id="UP001153737"/>
    </source>
</evidence>
<keyword evidence="4" id="KW-0762">Sugar transport</keyword>
<dbReference type="PANTHER" id="PTHR48021">
    <property type="match status" value="1"/>
</dbReference>
<evidence type="ECO:0000256" key="5">
    <source>
        <dbReference type="ARBA" id="ARBA00022692"/>
    </source>
</evidence>
<feature type="transmembrane region" description="Helical" evidence="8">
    <location>
        <begin position="120"/>
        <end position="140"/>
    </location>
</feature>
<dbReference type="InterPro" id="IPR005828">
    <property type="entry name" value="MFS_sugar_transport-like"/>
</dbReference>
<feature type="transmembrane region" description="Helical" evidence="8">
    <location>
        <begin position="323"/>
        <end position="345"/>
    </location>
</feature>
<evidence type="ECO:0000256" key="6">
    <source>
        <dbReference type="ARBA" id="ARBA00022989"/>
    </source>
</evidence>
<dbReference type="SUPFAM" id="SSF103473">
    <property type="entry name" value="MFS general substrate transporter"/>
    <property type="match status" value="1"/>
</dbReference>
<reference evidence="10" key="2">
    <citation type="submission" date="2022-10" db="EMBL/GenBank/DDBJ databases">
        <authorList>
            <consortium name="ENA_rothamsted_submissions"/>
            <consortium name="culmorum"/>
            <person name="King R."/>
        </authorList>
    </citation>
    <scope>NUCLEOTIDE SEQUENCE</scope>
</reference>
<dbReference type="Gene3D" id="1.20.1250.20">
    <property type="entry name" value="MFS general substrate transporter like domains"/>
    <property type="match status" value="1"/>
</dbReference>